<keyword evidence="2 5" id="KW-0732">Signal</keyword>
<dbReference type="InterPro" id="IPR000421">
    <property type="entry name" value="FA58C"/>
</dbReference>
<organism evidence="7 8">
    <name type="scientific">Peterkaempfera bronchialis</name>
    <dbReference type="NCBI Taxonomy" id="2126346"/>
    <lineage>
        <taxon>Bacteria</taxon>
        <taxon>Bacillati</taxon>
        <taxon>Actinomycetota</taxon>
        <taxon>Actinomycetes</taxon>
        <taxon>Kitasatosporales</taxon>
        <taxon>Streptomycetaceae</taxon>
        <taxon>Peterkaempfera</taxon>
    </lineage>
</organism>
<dbReference type="InterPro" id="IPR013780">
    <property type="entry name" value="Glyco_hydro_b"/>
</dbReference>
<feature type="domain" description="F5/8 type C" evidence="6">
    <location>
        <begin position="516"/>
        <end position="656"/>
    </location>
</feature>
<dbReference type="PANTHER" id="PTHR11069">
    <property type="entry name" value="GLUCOSYLCERAMIDASE"/>
    <property type="match status" value="1"/>
</dbReference>
<dbReference type="Gene3D" id="2.60.120.260">
    <property type="entry name" value="Galactose-binding domain-like"/>
    <property type="match status" value="1"/>
</dbReference>
<dbReference type="KEGG" id="stri:C7M71_002395"/>
<evidence type="ECO:0000256" key="3">
    <source>
        <dbReference type="ARBA" id="ARBA00022801"/>
    </source>
</evidence>
<sequence length="656" mass="70278">MRRRALGTATASAVALSLACGTGVQAADAIPHQGPARTADRAAVRTAVRADVWVTTPDRTEMLHQRDPVAFQRGASTRTTITIDPTRTFQSMDGFGAALTDSAAAVLSGLPARTRDDAMRRLFDPGQGIGVSFLRQPIGSSDFTAAQQHYSLDDVPAGKTDLPLAHFSIAHDQQQILPLLRQAKRLNPKLTVMATPWSPPAWMKTTDSLFSGRLKDDPKIYDAYARYLVKFLQAYAAAGVPVDYLSVQNEPQNRNVNGYPSADLPVEQEAAVIKILGPLLRRAGLHTRILGYDHNWVTHPGDVGTTPPGEDPQTDYPYEILDSDAAKWVAGTAYHCYAGDPSAQSALHDAHPEKGIWFTECSGSHAPGDTPEQIFRGTLTWHARTLAVGATRNWAKSVVNWNIALDADDGPHLGGCDTCTGLLTVRGDGTVSADAEYFTIGHLSKFVKPGAVRIASTNFGTTGWNGQLTDVAFRNPDGSTALIVHNENDDPRSFAVAVGEQTFEYTLPGGALATFTWPRSTALRTSTHEVPLTGAKATAQPAGDGSAALAVDADASTRWSSGQAQAPGQYLQVDLGRTTRFDEVALDSGDNLGDYARGWKLSTSLDGTTWHDVRSGTGTGQLTTVKVPGTRARYLRVTSTGSAGAWWSLADLRLYG</sequence>
<evidence type="ECO:0000256" key="5">
    <source>
        <dbReference type="SAM" id="SignalP"/>
    </source>
</evidence>
<dbReference type="PANTHER" id="PTHR11069:SF23">
    <property type="entry name" value="LYSOSOMAL ACID GLUCOSYLCERAMIDASE"/>
    <property type="match status" value="1"/>
</dbReference>
<evidence type="ECO:0000313" key="7">
    <source>
        <dbReference type="EMBL" id="AXI76490.1"/>
    </source>
</evidence>
<dbReference type="InterPro" id="IPR033452">
    <property type="entry name" value="GH30_C"/>
</dbReference>
<dbReference type="InterPro" id="IPR001139">
    <property type="entry name" value="Glyco_hydro_30"/>
</dbReference>
<dbReference type="Pfam" id="PF17189">
    <property type="entry name" value="Glyco_hydro_30C"/>
    <property type="match status" value="1"/>
</dbReference>
<dbReference type="InterPro" id="IPR008979">
    <property type="entry name" value="Galactose-bd-like_sf"/>
</dbReference>
<dbReference type="AlphaFoldDB" id="A0A345SRY5"/>
<dbReference type="Gene3D" id="3.20.20.80">
    <property type="entry name" value="Glycosidases"/>
    <property type="match status" value="1"/>
</dbReference>
<dbReference type="Gene3D" id="2.60.40.1180">
    <property type="entry name" value="Golgi alpha-mannosidase II"/>
    <property type="match status" value="1"/>
</dbReference>
<proteinExistence type="inferred from homology"/>
<protein>
    <submittedName>
        <fullName evidence="7">Glucan endo-1,6-beta-glucosidase</fullName>
    </submittedName>
</protein>
<dbReference type="Pfam" id="PF02055">
    <property type="entry name" value="Glyco_hydro_30"/>
    <property type="match status" value="1"/>
</dbReference>
<keyword evidence="3 4" id="KW-0378">Hydrolase</keyword>
<feature type="chain" id="PRO_5016641322" evidence="5">
    <location>
        <begin position="27"/>
        <end position="656"/>
    </location>
</feature>
<keyword evidence="8" id="KW-1185">Reference proteome</keyword>
<evidence type="ECO:0000256" key="4">
    <source>
        <dbReference type="RuleBase" id="RU361188"/>
    </source>
</evidence>
<evidence type="ECO:0000313" key="8">
    <source>
        <dbReference type="Proteomes" id="UP000249340"/>
    </source>
</evidence>
<reference evidence="8" key="1">
    <citation type="submission" date="2018-07" db="EMBL/GenBank/DDBJ databases">
        <title>Streptacidiphilus bronchialis DSM 106435 chromosome.</title>
        <authorList>
            <person name="Batra D."/>
            <person name="Gulvik C.A."/>
        </authorList>
    </citation>
    <scope>NUCLEOTIDE SEQUENCE [LARGE SCALE GENOMIC DNA]</scope>
    <source>
        <strain evidence="8">DSM 106435</strain>
    </source>
</reference>
<gene>
    <name evidence="7" type="ORF">C7M71_002395</name>
</gene>
<dbReference type="SUPFAM" id="SSF49785">
    <property type="entry name" value="Galactose-binding domain-like"/>
    <property type="match status" value="1"/>
</dbReference>
<dbReference type="PROSITE" id="PS51257">
    <property type="entry name" value="PROKAR_LIPOPROTEIN"/>
    <property type="match status" value="1"/>
</dbReference>
<accession>A0A345SRY5</accession>
<dbReference type="GO" id="GO:0004348">
    <property type="term" value="F:glucosylceramidase activity"/>
    <property type="evidence" value="ECO:0007669"/>
    <property type="project" value="InterPro"/>
</dbReference>
<keyword evidence="4" id="KW-0326">Glycosidase</keyword>
<dbReference type="Proteomes" id="UP000249340">
    <property type="component" value="Chromosome"/>
</dbReference>
<evidence type="ECO:0000256" key="2">
    <source>
        <dbReference type="ARBA" id="ARBA00022729"/>
    </source>
</evidence>
<feature type="signal peptide" evidence="5">
    <location>
        <begin position="1"/>
        <end position="26"/>
    </location>
</feature>
<dbReference type="GO" id="GO:0006680">
    <property type="term" value="P:glucosylceramide catabolic process"/>
    <property type="evidence" value="ECO:0007669"/>
    <property type="project" value="TreeGrafter"/>
</dbReference>
<dbReference type="GO" id="GO:0016020">
    <property type="term" value="C:membrane"/>
    <property type="evidence" value="ECO:0007669"/>
    <property type="project" value="GOC"/>
</dbReference>
<dbReference type="RefSeq" id="WP_111489292.1">
    <property type="nucleotide sequence ID" value="NZ_CP031264.1"/>
</dbReference>
<evidence type="ECO:0000256" key="1">
    <source>
        <dbReference type="ARBA" id="ARBA00005382"/>
    </source>
</evidence>
<dbReference type="InterPro" id="IPR033453">
    <property type="entry name" value="Glyco_hydro_30_TIM-barrel"/>
</dbReference>
<dbReference type="OrthoDB" id="9806701at2"/>
<dbReference type="EMBL" id="CP031264">
    <property type="protein sequence ID" value="AXI76490.1"/>
    <property type="molecule type" value="Genomic_DNA"/>
</dbReference>
<dbReference type="InterPro" id="IPR017853">
    <property type="entry name" value="GH"/>
</dbReference>
<dbReference type="SUPFAM" id="SSF51445">
    <property type="entry name" value="(Trans)glycosidases"/>
    <property type="match status" value="1"/>
</dbReference>
<dbReference type="Pfam" id="PF00754">
    <property type="entry name" value="F5_F8_type_C"/>
    <property type="match status" value="1"/>
</dbReference>
<name>A0A345SRY5_9ACTN</name>
<comment type="similarity">
    <text evidence="1 4">Belongs to the glycosyl hydrolase 30 family.</text>
</comment>
<dbReference type="PRINTS" id="PR00843">
    <property type="entry name" value="GLHYDRLASE30"/>
</dbReference>
<dbReference type="PROSITE" id="PS50022">
    <property type="entry name" value="FA58C_3"/>
    <property type="match status" value="1"/>
</dbReference>
<evidence type="ECO:0000259" key="6">
    <source>
        <dbReference type="PROSITE" id="PS50022"/>
    </source>
</evidence>